<sequence>MKILNQPSFSMKSLVTLKKKEKHSQLLQNIPQRNSFMEVFLQIENCDRKDTHLLHASRNRSNKTSLSISPSNQPLRGNTPPRQQTPRVRKRGKGEANHSN</sequence>
<protein>
    <submittedName>
        <fullName evidence="2">Uncharacterized protein</fullName>
    </submittedName>
</protein>
<evidence type="ECO:0000256" key="1">
    <source>
        <dbReference type="SAM" id="MobiDB-lite"/>
    </source>
</evidence>
<reference evidence="2 3" key="1">
    <citation type="submission" date="2021-06" db="EMBL/GenBank/DDBJ databases">
        <title>Caerostris darwini draft genome.</title>
        <authorList>
            <person name="Kono N."/>
            <person name="Arakawa K."/>
        </authorList>
    </citation>
    <scope>NUCLEOTIDE SEQUENCE [LARGE SCALE GENOMIC DNA]</scope>
</reference>
<comment type="caution">
    <text evidence="2">The sequence shown here is derived from an EMBL/GenBank/DDBJ whole genome shotgun (WGS) entry which is preliminary data.</text>
</comment>
<keyword evidence="3" id="KW-1185">Reference proteome</keyword>
<accession>A0AAV4NHN0</accession>
<dbReference type="EMBL" id="BPLQ01001709">
    <property type="protein sequence ID" value="GIX84250.1"/>
    <property type="molecule type" value="Genomic_DNA"/>
</dbReference>
<proteinExistence type="predicted"/>
<dbReference type="AlphaFoldDB" id="A0AAV4NHN0"/>
<gene>
    <name evidence="2" type="ORF">CDAR_48691</name>
</gene>
<feature type="compositionally biased region" description="Polar residues" evidence="1">
    <location>
        <begin position="62"/>
        <end position="86"/>
    </location>
</feature>
<name>A0AAV4NHN0_9ARAC</name>
<evidence type="ECO:0000313" key="2">
    <source>
        <dbReference type="EMBL" id="GIX84250.1"/>
    </source>
</evidence>
<dbReference type="Proteomes" id="UP001054837">
    <property type="component" value="Unassembled WGS sequence"/>
</dbReference>
<feature type="region of interest" description="Disordered" evidence="1">
    <location>
        <begin position="52"/>
        <end position="100"/>
    </location>
</feature>
<evidence type="ECO:0000313" key="3">
    <source>
        <dbReference type="Proteomes" id="UP001054837"/>
    </source>
</evidence>
<organism evidence="2 3">
    <name type="scientific">Caerostris darwini</name>
    <dbReference type="NCBI Taxonomy" id="1538125"/>
    <lineage>
        <taxon>Eukaryota</taxon>
        <taxon>Metazoa</taxon>
        <taxon>Ecdysozoa</taxon>
        <taxon>Arthropoda</taxon>
        <taxon>Chelicerata</taxon>
        <taxon>Arachnida</taxon>
        <taxon>Araneae</taxon>
        <taxon>Araneomorphae</taxon>
        <taxon>Entelegynae</taxon>
        <taxon>Araneoidea</taxon>
        <taxon>Araneidae</taxon>
        <taxon>Caerostris</taxon>
    </lineage>
</organism>